<evidence type="ECO:0000256" key="2">
    <source>
        <dbReference type="SAM" id="Phobius"/>
    </source>
</evidence>
<dbReference type="OrthoDB" id="4338954at2759"/>
<gene>
    <name evidence="3" type="ORF">E4U42_006462</name>
</gene>
<dbReference type="EMBL" id="SRPY01000066">
    <property type="protein sequence ID" value="KAG5929265.1"/>
    <property type="molecule type" value="Genomic_DNA"/>
</dbReference>
<name>A0A8K0JB44_9HYPO</name>
<evidence type="ECO:0000256" key="1">
    <source>
        <dbReference type="SAM" id="MobiDB-lite"/>
    </source>
</evidence>
<dbReference type="AlphaFoldDB" id="A0A8K0JB44"/>
<evidence type="ECO:0000313" key="3">
    <source>
        <dbReference type="EMBL" id="KAG5929265.1"/>
    </source>
</evidence>
<proteinExistence type="predicted"/>
<keyword evidence="2" id="KW-1133">Transmembrane helix</keyword>
<comment type="caution">
    <text evidence="3">The sequence shown here is derived from an EMBL/GenBank/DDBJ whole genome shotgun (WGS) entry which is preliminary data.</text>
</comment>
<feature type="region of interest" description="Disordered" evidence="1">
    <location>
        <begin position="1"/>
        <end position="26"/>
    </location>
</feature>
<evidence type="ECO:0000313" key="4">
    <source>
        <dbReference type="Proteomes" id="UP000811619"/>
    </source>
</evidence>
<organism evidence="3 4">
    <name type="scientific">Claviceps africana</name>
    <dbReference type="NCBI Taxonomy" id="83212"/>
    <lineage>
        <taxon>Eukaryota</taxon>
        <taxon>Fungi</taxon>
        <taxon>Dikarya</taxon>
        <taxon>Ascomycota</taxon>
        <taxon>Pezizomycotina</taxon>
        <taxon>Sordariomycetes</taxon>
        <taxon>Hypocreomycetidae</taxon>
        <taxon>Hypocreales</taxon>
        <taxon>Clavicipitaceae</taxon>
        <taxon>Claviceps</taxon>
    </lineage>
</organism>
<protein>
    <submittedName>
        <fullName evidence="3">Uncharacterized protein</fullName>
    </submittedName>
</protein>
<keyword evidence="2" id="KW-0812">Transmembrane</keyword>
<keyword evidence="2" id="KW-0472">Membrane</keyword>
<reference evidence="3" key="1">
    <citation type="journal article" date="2020" name="bioRxiv">
        <title>Whole genome comparisons of ergot fungi reveals the divergence and evolution of species within the genus Claviceps are the result of varying mechanisms driving genome evolution and host range expansion.</title>
        <authorList>
            <person name="Wyka S.A."/>
            <person name="Mondo S.J."/>
            <person name="Liu M."/>
            <person name="Dettman J."/>
            <person name="Nalam V."/>
            <person name="Broders K.D."/>
        </authorList>
    </citation>
    <scope>NUCLEOTIDE SEQUENCE</scope>
    <source>
        <strain evidence="3">CCC 489</strain>
    </source>
</reference>
<keyword evidence="4" id="KW-1185">Reference proteome</keyword>
<feature type="transmembrane region" description="Helical" evidence="2">
    <location>
        <begin position="34"/>
        <end position="52"/>
    </location>
</feature>
<dbReference type="Proteomes" id="UP000811619">
    <property type="component" value="Unassembled WGS sequence"/>
</dbReference>
<accession>A0A8K0JB44</accession>
<sequence>MLGHHFSRPFSTSGKVHQSSLSQLRHSRRAPLRWLRVSVLLCTSAAVLNLCVKRLYERRSMRAISAERDLAETQHRNNALLDAYGDRSSLEELETAKQVYEKRKNV</sequence>